<name>A0A0F0CTC8_9BACT</name>
<evidence type="ECO:0000313" key="1">
    <source>
        <dbReference type="EMBL" id="KJJ84675.1"/>
    </source>
</evidence>
<gene>
    <name evidence="1" type="ORF">OMAG_001457</name>
</gene>
<feature type="non-terminal residue" evidence="1">
    <location>
        <position position="1"/>
    </location>
</feature>
<dbReference type="AlphaFoldDB" id="A0A0F0CTC8"/>
<keyword evidence="2" id="KW-1185">Reference proteome</keyword>
<sequence>TWEEKVEEVAYKIAPDVEGDNVESIQKVKGYNNRDVYYVVRNADKAFKHLFIPAS</sequence>
<proteinExistence type="predicted"/>
<reference evidence="1 2" key="1">
    <citation type="submission" date="2015-02" db="EMBL/GenBank/DDBJ databases">
        <title>Single-cell genomics of uncultivated deep-branching MTB reveals a conserved set of magnetosome genes.</title>
        <authorList>
            <person name="Kolinko S."/>
            <person name="Richter M."/>
            <person name="Glockner F.O."/>
            <person name="Brachmann A."/>
            <person name="Schuler D."/>
        </authorList>
    </citation>
    <scope>NUCLEOTIDE SEQUENCE [LARGE SCALE GENOMIC DNA]</scope>
    <source>
        <strain evidence="1">SKK-01</strain>
    </source>
</reference>
<evidence type="ECO:0000313" key="2">
    <source>
        <dbReference type="Proteomes" id="UP000033428"/>
    </source>
</evidence>
<protein>
    <submittedName>
        <fullName evidence="1">Uncharacterized protein</fullName>
    </submittedName>
</protein>
<accession>A0A0F0CTC8</accession>
<dbReference type="Proteomes" id="UP000033428">
    <property type="component" value="Unassembled WGS sequence"/>
</dbReference>
<comment type="caution">
    <text evidence="1">The sequence shown here is derived from an EMBL/GenBank/DDBJ whole genome shotgun (WGS) entry which is preliminary data.</text>
</comment>
<dbReference type="EMBL" id="JYNY01000298">
    <property type="protein sequence ID" value="KJJ84675.1"/>
    <property type="molecule type" value="Genomic_DNA"/>
</dbReference>
<organism evidence="1 2">
    <name type="scientific">Candidatus Omnitrophus magneticus</name>
    <dbReference type="NCBI Taxonomy" id="1609969"/>
    <lineage>
        <taxon>Bacteria</taxon>
        <taxon>Pseudomonadati</taxon>
        <taxon>Candidatus Omnitrophota</taxon>
        <taxon>Candidatus Omnitrophus</taxon>
    </lineage>
</organism>